<dbReference type="STRING" id="100884.GCA_000269565_00137"/>
<name>E7GCJ3_9FIRM</name>
<keyword evidence="1" id="KW-0472">Membrane</keyword>
<dbReference type="AlphaFoldDB" id="E7GCJ3"/>
<dbReference type="Gene3D" id="3.30.700.10">
    <property type="entry name" value="Glycoprotein, Type 4 Pilin"/>
    <property type="match status" value="1"/>
</dbReference>
<dbReference type="Proteomes" id="UP000003157">
    <property type="component" value="Unassembled WGS sequence"/>
</dbReference>
<dbReference type="Pfam" id="PF07963">
    <property type="entry name" value="N_methyl"/>
    <property type="match status" value="1"/>
</dbReference>
<proteinExistence type="predicted"/>
<dbReference type="eggNOG" id="COG4968">
    <property type="taxonomic scope" value="Bacteria"/>
</dbReference>
<evidence type="ECO:0000313" key="3">
    <source>
        <dbReference type="Proteomes" id="UP000003157"/>
    </source>
</evidence>
<dbReference type="RefSeq" id="WP_008789573.1">
    <property type="nucleotide sequence ID" value="NZ_AKCB01000001.1"/>
</dbReference>
<reference evidence="2 3" key="1">
    <citation type="submission" date="2010-12" db="EMBL/GenBank/DDBJ databases">
        <title>The Genome Sequence of Coprobacillus sp. strain 29_1.</title>
        <authorList>
            <consortium name="The Broad Institute Genome Sequencing Platform"/>
            <person name="Earl A."/>
            <person name="Ward D."/>
            <person name="Feldgarden M."/>
            <person name="Gevers D."/>
            <person name="Daigneault M."/>
            <person name="Sibley C.D."/>
            <person name="White A."/>
            <person name="Strauss J."/>
            <person name="Allen-Vercoe E."/>
            <person name="Young S.K."/>
            <person name="Zeng Q."/>
            <person name="Gargeya S."/>
            <person name="Fitzgerald M."/>
            <person name="Haas B."/>
            <person name="Abouelleil A."/>
            <person name="Alvarado L."/>
            <person name="Arachchi H.M."/>
            <person name="Berlin A."/>
            <person name="Brown A."/>
            <person name="Chapman S.B."/>
            <person name="Chen Z."/>
            <person name="Dunbar C."/>
            <person name="Freedman E."/>
            <person name="Gearin G."/>
            <person name="Gellesch M."/>
            <person name="Goldberg J."/>
            <person name="Griggs A."/>
            <person name="Gujja S."/>
            <person name="Heilman E."/>
            <person name="Heiman D."/>
            <person name="Howarth C."/>
            <person name="Larson L."/>
            <person name="Lui A."/>
            <person name="MacDonald P.J.P."/>
            <person name="Mehta T."/>
            <person name="Montmayeur A."/>
            <person name="Murphy C."/>
            <person name="Neiman D."/>
            <person name="Pearson M."/>
            <person name="Priest M."/>
            <person name="Roberts A."/>
            <person name="Saif S."/>
            <person name="Shea T."/>
            <person name="Shenoy N."/>
            <person name="Sisk P."/>
            <person name="Stolte C."/>
            <person name="Sykes S."/>
            <person name="White J."/>
            <person name="Yandava C."/>
            <person name="Nusbaum C."/>
            <person name="Birren B."/>
        </authorList>
    </citation>
    <scope>NUCLEOTIDE SEQUENCE [LARGE SCALE GENOMIC DNA]</scope>
    <source>
        <strain evidence="2 3">29_1</strain>
    </source>
</reference>
<keyword evidence="1" id="KW-0812">Transmembrane</keyword>
<dbReference type="NCBIfam" id="TIGR02532">
    <property type="entry name" value="IV_pilin_GFxxxE"/>
    <property type="match status" value="1"/>
</dbReference>
<sequence length="146" mass="15659">MRKNKKGFTLIEIIVVVVILAVLMAVAVPSVLKYMGEADDAKYMSQARGAYIAAQAEITKEYVASTTKDTLEAKVDEMVSGTPKVSQVDVYMVKPTSVDKTGAEGGTKLTGSPENAVMYVVYFGADPSKPEAVATVEPNSSVQIYR</sequence>
<evidence type="ECO:0000313" key="2">
    <source>
        <dbReference type="EMBL" id="EFW04202.1"/>
    </source>
</evidence>
<gene>
    <name evidence="2" type="ORF">HMPREF9488_02485</name>
</gene>
<dbReference type="PROSITE" id="PS00409">
    <property type="entry name" value="PROKAR_NTER_METHYL"/>
    <property type="match status" value="1"/>
</dbReference>
<dbReference type="GeneID" id="78228070"/>
<dbReference type="OrthoDB" id="10016883at2"/>
<evidence type="ECO:0008006" key="4">
    <source>
        <dbReference type="Google" id="ProtNLM"/>
    </source>
</evidence>
<dbReference type="EMBL" id="ADKX01000039">
    <property type="protein sequence ID" value="EFW04202.1"/>
    <property type="molecule type" value="Genomic_DNA"/>
</dbReference>
<dbReference type="InterPro" id="IPR012902">
    <property type="entry name" value="N_methyl_site"/>
</dbReference>
<protein>
    <recommendedName>
        <fullName evidence="4">Prepilin-type N-terminal cleavage/methylation domain-containing protein</fullName>
    </recommendedName>
</protein>
<accession>E7GCJ3</accession>
<keyword evidence="3" id="KW-1185">Reference proteome</keyword>
<dbReference type="InterPro" id="IPR045584">
    <property type="entry name" value="Pilin-like"/>
</dbReference>
<dbReference type="HOGENOM" id="CLU_1793212_0_0_9"/>
<evidence type="ECO:0000256" key="1">
    <source>
        <dbReference type="SAM" id="Phobius"/>
    </source>
</evidence>
<feature type="transmembrane region" description="Helical" evidence="1">
    <location>
        <begin position="7"/>
        <end position="28"/>
    </location>
</feature>
<organism evidence="2 3">
    <name type="scientific">Coprobacillus cateniformis</name>
    <dbReference type="NCBI Taxonomy" id="100884"/>
    <lineage>
        <taxon>Bacteria</taxon>
        <taxon>Bacillati</taxon>
        <taxon>Bacillota</taxon>
        <taxon>Erysipelotrichia</taxon>
        <taxon>Erysipelotrichales</taxon>
        <taxon>Coprobacillaceae</taxon>
        <taxon>Coprobacillus</taxon>
    </lineage>
</organism>
<dbReference type="SUPFAM" id="SSF54523">
    <property type="entry name" value="Pili subunits"/>
    <property type="match status" value="1"/>
</dbReference>
<keyword evidence="1" id="KW-1133">Transmembrane helix</keyword>
<comment type="caution">
    <text evidence="2">The sequence shown here is derived from an EMBL/GenBank/DDBJ whole genome shotgun (WGS) entry which is preliminary data.</text>
</comment>